<dbReference type="Pfam" id="PF04142">
    <property type="entry name" value="Nuc_sug_transp"/>
    <property type="match status" value="1"/>
</dbReference>
<evidence type="ECO:0000313" key="6">
    <source>
        <dbReference type="EMBL" id="CAK9109488.1"/>
    </source>
</evidence>
<feature type="transmembrane region" description="Helical" evidence="5">
    <location>
        <begin position="468"/>
        <end position="488"/>
    </location>
</feature>
<dbReference type="PANTHER" id="PTHR10231">
    <property type="entry name" value="NUCLEOTIDE-SUGAR TRANSMEMBRANE TRANSPORTER"/>
    <property type="match status" value="1"/>
</dbReference>
<evidence type="ECO:0000256" key="1">
    <source>
        <dbReference type="ARBA" id="ARBA00004141"/>
    </source>
</evidence>
<evidence type="ECO:0008006" key="8">
    <source>
        <dbReference type="Google" id="ProtNLM"/>
    </source>
</evidence>
<feature type="transmembrane region" description="Helical" evidence="5">
    <location>
        <begin position="335"/>
        <end position="356"/>
    </location>
</feature>
<feature type="transmembrane region" description="Helical" evidence="5">
    <location>
        <begin position="436"/>
        <end position="456"/>
    </location>
</feature>
<dbReference type="InterPro" id="IPR037185">
    <property type="entry name" value="EmrE-like"/>
</dbReference>
<keyword evidence="7" id="KW-1185">Reference proteome</keyword>
<dbReference type="EMBL" id="CAXAMN010027239">
    <property type="protein sequence ID" value="CAK9109488.1"/>
    <property type="molecule type" value="Genomic_DNA"/>
</dbReference>
<accession>A0ABP0SAV0</accession>
<dbReference type="InterPro" id="IPR007271">
    <property type="entry name" value="Nuc_sug_transpt"/>
</dbReference>
<organism evidence="6 7">
    <name type="scientific">Durusdinium trenchii</name>
    <dbReference type="NCBI Taxonomy" id="1381693"/>
    <lineage>
        <taxon>Eukaryota</taxon>
        <taxon>Sar</taxon>
        <taxon>Alveolata</taxon>
        <taxon>Dinophyceae</taxon>
        <taxon>Suessiales</taxon>
        <taxon>Symbiodiniaceae</taxon>
        <taxon>Durusdinium</taxon>
    </lineage>
</organism>
<comment type="subcellular location">
    <subcellularLocation>
        <location evidence="1">Membrane</location>
        <topology evidence="1">Multi-pass membrane protein</topology>
    </subcellularLocation>
</comment>
<evidence type="ECO:0000256" key="3">
    <source>
        <dbReference type="ARBA" id="ARBA00022989"/>
    </source>
</evidence>
<name>A0ABP0SAV0_9DINO</name>
<reference evidence="6 7" key="1">
    <citation type="submission" date="2024-02" db="EMBL/GenBank/DDBJ databases">
        <authorList>
            <person name="Chen Y."/>
            <person name="Shah S."/>
            <person name="Dougan E. K."/>
            <person name="Thang M."/>
            <person name="Chan C."/>
        </authorList>
    </citation>
    <scope>NUCLEOTIDE SEQUENCE [LARGE SCALE GENOMIC DNA]</scope>
</reference>
<feature type="transmembrane region" description="Helical" evidence="5">
    <location>
        <begin position="255"/>
        <end position="276"/>
    </location>
</feature>
<evidence type="ECO:0000313" key="7">
    <source>
        <dbReference type="Proteomes" id="UP001642484"/>
    </source>
</evidence>
<protein>
    <recommendedName>
        <fullName evidence="8">EamA domain-containing protein</fullName>
    </recommendedName>
</protein>
<feature type="transmembrane region" description="Helical" evidence="5">
    <location>
        <begin position="368"/>
        <end position="388"/>
    </location>
</feature>
<keyword evidence="4 5" id="KW-0472">Membrane</keyword>
<gene>
    <name evidence="6" type="ORF">CCMP2556_LOCUS50960</name>
</gene>
<sequence>MSQRVFEILHTSSAIFDDQGGFESFDSEPHGQSAGDQPSRVSLAVLLLAGLYFDSSVALWQNVYKDAQVRFDGPNCEAVHDWVLTNRRGFPWEGANAPHALHGADGCPPPLAKQLKEPKEAIMFRRLEPSKEADAVEKEDSQCSWKAVVHVPTGRLKCKPQSFTKGCALSLQATCGLILYYSYNYWEMHLQINRLVANGSILCCHQAKVFCPPGRGFELIKECFQIRRLLKFSVVGAMFGCGAVFSFLAQDALSPGSYALYAQSGVVIVPIMWRILFRQPLPVLTWVHICIITLGILAYRISEIDLDHMFDGIGKFPALSAARASLKRELSCIGLMWVALKVLMAGLGSVVAELLLKQDTSLPFTVQVACILPSKALACLLTIWLIPGPDMEWPNHLPDRPGGFFHDWSMWTWVIVFHNLGDTILSAAVAKQFDSVVKAICGVVGIIFPTWVVSYLCGWEDLVLKSSAGQLKMTGGVVVIVGSFAYVLGRAQNNELRKSQDEVARLSQRSGVVELT</sequence>
<evidence type="ECO:0000256" key="2">
    <source>
        <dbReference type="ARBA" id="ARBA00022692"/>
    </source>
</evidence>
<dbReference type="SUPFAM" id="SSF103481">
    <property type="entry name" value="Multidrug resistance efflux transporter EmrE"/>
    <property type="match status" value="1"/>
</dbReference>
<evidence type="ECO:0000256" key="5">
    <source>
        <dbReference type="SAM" id="Phobius"/>
    </source>
</evidence>
<evidence type="ECO:0000256" key="4">
    <source>
        <dbReference type="ARBA" id="ARBA00023136"/>
    </source>
</evidence>
<feature type="transmembrane region" description="Helical" evidence="5">
    <location>
        <begin position="229"/>
        <end position="249"/>
    </location>
</feature>
<comment type="caution">
    <text evidence="6">The sequence shown here is derived from an EMBL/GenBank/DDBJ whole genome shotgun (WGS) entry which is preliminary data.</text>
</comment>
<feature type="transmembrane region" description="Helical" evidence="5">
    <location>
        <begin position="283"/>
        <end position="301"/>
    </location>
</feature>
<keyword evidence="2 5" id="KW-0812">Transmembrane</keyword>
<keyword evidence="3 5" id="KW-1133">Transmembrane helix</keyword>
<feature type="transmembrane region" description="Helical" evidence="5">
    <location>
        <begin position="408"/>
        <end position="429"/>
    </location>
</feature>
<proteinExistence type="predicted"/>
<dbReference type="Proteomes" id="UP001642484">
    <property type="component" value="Unassembled WGS sequence"/>
</dbReference>